<evidence type="ECO:0000259" key="1">
    <source>
        <dbReference type="Pfam" id="PF05598"/>
    </source>
</evidence>
<feature type="non-terminal residue" evidence="2">
    <location>
        <position position="50"/>
    </location>
</feature>
<organism evidence="2 3">
    <name type="scientific">Clostridium botulinum</name>
    <dbReference type="NCBI Taxonomy" id="1491"/>
    <lineage>
        <taxon>Bacteria</taxon>
        <taxon>Bacillati</taxon>
        <taxon>Bacillota</taxon>
        <taxon>Clostridia</taxon>
        <taxon>Eubacteriales</taxon>
        <taxon>Clostridiaceae</taxon>
        <taxon>Clostridium</taxon>
    </lineage>
</organism>
<sequence>MLTNNERKQNQLELVYIENLVPENHILRKIDKFIDFSFIRDLTKDLYCPD</sequence>
<reference evidence="2 3" key="1">
    <citation type="submission" date="2015-07" db="EMBL/GenBank/DDBJ databases">
        <title>Draft genome sequences of 17 French Clostridium botulinum group III.</title>
        <authorList>
            <person name="Woudstra C."/>
            <person name="Le Marechal C."/>
            <person name="Souillard R."/>
            <person name="Bayon-Auboyer M.-H."/>
            <person name="Dessouter D."/>
            <person name="Fach P."/>
        </authorList>
    </citation>
    <scope>NUCLEOTIDE SEQUENCE [LARGE SCALE GENOMIC DNA]</scope>
    <source>
        <strain evidence="2 3">12LNRI-CD</strain>
    </source>
</reference>
<dbReference type="Pfam" id="PF05598">
    <property type="entry name" value="DUF772"/>
    <property type="match status" value="1"/>
</dbReference>
<proteinExistence type="predicted"/>
<protein>
    <submittedName>
        <fullName evidence="2">Transposase</fullName>
    </submittedName>
</protein>
<evidence type="ECO:0000313" key="2">
    <source>
        <dbReference type="EMBL" id="KOA82409.1"/>
    </source>
</evidence>
<dbReference type="EMBL" id="LGVR01000107">
    <property type="protein sequence ID" value="KOA82409.1"/>
    <property type="molecule type" value="Genomic_DNA"/>
</dbReference>
<name>A0A9Q1UVS6_CLOBO</name>
<dbReference type="AlphaFoldDB" id="A0A9Q1UVS6"/>
<dbReference type="Proteomes" id="UP000037540">
    <property type="component" value="Unassembled WGS sequence"/>
</dbReference>
<gene>
    <name evidence="2" type="ORF">ADU74_13620</name>
</gene>
<evidence type="ECO:0000313" key="3">
    <source>
        <dbReference type="Proteomes" id="UP000037540"/>
    </source>
</evidence>
<feature type="domain" description="Transposase InsH N-terminal" evidence="1">
    <location>
        <begin position="17"/>
        <end position="48"/>
    </location>
</feature>
<accession>A0A9Q1UVS6</accession>
<dbReference type="InterPro" id="IPR008490">
    <property type="entry name" value="Transposase_InsH_N"/>
</dbReference>
<comment type="caution">
    <text evidence="2">The sequence shown here is derived from an EMBL/GenBank/DDBJ whole genome shotgun (WGS) entry which is preliminary data.</text>
</comment>